<accession>A0A9D3MFF9</accession>
<keyword evidence="3" id="KW-1185">Reference proteome</keyword>
<name>A0A9D3MFF9_ANGAN</name>
<proteinExistence type="predicted"/>
<dbReference type="AlphaFoldDB" id="A0A9D3MFF9"/>
<organism evidence="2 3">
    <name type="scientific">Anguilla anguilla</name>
    <name type="common">European freshwater eel</name>
    <name type="synonym">Muraena anguilla</name>
    <dbReference type="NCBI Taxonomy" id="7936"/>
    <lineage>
        <taxon>Eukaryota</taxon>
        <taxon>Metazoa</taxon>
        <taxon>Chordata</taxon>
        <taxon>Craniata</taxon>
        <taxon>Vertebrata</taxon>
        <taxon>Euteleostomi</taxon>
        <taxon>Actinopterygii</taxon>
        <taxon>Neopterygii</taxon>
        <taxon>Teleostei</taxon>
        <taxon>Anguilliformes</taxon>
        <taxon>Anguillidae</taxon>
        <taxon>Anguilla</taxon>
    </lineage>
</organism>
<evidence type="ECO:0000256" key="1">
    <source>
        <dbReference type="SAM" id="MobiDB-lite"/>
    </source>
</evidence>
<sequence>MCVEQSNPGATAGIHRKAFWEYSGTVLTEHREEGRERERERERERDRGGERKRERERERERERSEKAQSSCVQPRGGSTGRGRQ</sequence>
<evidence type="ECO:0000313" key="2">
    <source>
        <dbReference type="EMBL" id="KAG5848014.1"/>
    </source>
</evidence>
<gene>
    <name evidence="2" type="ORF">ANANG_G00132360</name>
</gene>
<dbReference type="EMBL" id="JAFIRN010000006">
    <property type="protein sequence ID" value="KAG5848014.1"/>
    <property type="molecule type" value="Genomic_DNA"/>
</dbReference>
<reference evidence="2" key="1">
    <citation type="submission" date="2021-01" db="EMBL/GenBank/DDBJ databases">
        <title>A chromosome-scale assembly of European eel, Anguilla anguilla.</title>
        <authorList>
            <person name="Henkel C."/>
            <person name="Jong-Raadsen S.A."/>
            <person name="Dufour S."/>
            <person name="Weltzien F.-A."/>
            <person name="Palstra A.P."/>
            <person name="Pelster B."/>
            <person name="Spaink H.P."/>
            <person name="Van Den Thillart G.E."/>
            <person name="Jansen H."/>
            <person name="Zahm M."/>
            <person name="Klopp C."/>
            <person name="Cedric C."/>
            <person name="Louis A."/>
            <person name="Berthelot C."/>
            <person name="Parey E."/>
            <person name="Roest Crollius H."/>
            <person name="Montfort J."/>
            <person name="Robinson-Rechavi M."/>
            <person name="Bucao C."/>
            <person name="Bouchez O."/>
            <person name="Gislard M."/>
            <person name="Lluch J."/>
            <person name="Milhes M."/>
            <person name="Lampietro C."/>
            <person name="Lopez Roques C."/>
            <person name="Donnadieu C."/>
            <person name="Braasch I."/>
            <person name="Desvignes T."/>
            <person name="Postlethwait J."/>
            <person name="Bobe J."/>
            <person name="Guiguen Y."/>
            <person name="Dirks R."/>
        </authorList>
    </citation>
    <scope>NUCLEOTIDE SEQUENCE</scope>
    <source>
        <strain evidence="2">Tag_6206</strain>
        <tissue evidence="2">Liver</tissue>
    </source>
</reference>
<dbReference type="Proteomes" id="UP001044222">
    <property type="component" value="Chromosome 6"/>
</dbReference>
<protein>
    <submittedName>
        <fullName evidence="2">Uncharacterized protein</fullName>
    </submittedName>
</protein>
<feature type="region of interest" description="Disordered" evidence="1">
    <location>
        <begin position="1"/>
        <end position="84"/>
    </location>
</feature>
<evidence type="ECO:0000313" key="3">
    <source>
        <dbReference type="Proteomes" id="UP001044222"/>
    </source>
</evidence>
<feature type="compositionally biased region" description="Basic and acidic residues" evidence="1">
    <location>
        <begin position="28"/>
        <end position="66"/>
    </location>
</feature>
<comment type="caution">
    <text evidence="2">The sequence shown here is derived from an EMBL/GenBank/DDBJ whole genome shotgun (WGS) entry which is preliminary data.</text>
</comment>